<dbReference type="PROSITE" id="PS51257">
    <property type="entry name" value="PROKAR_LIPOPROTEIN"/>
    <property type="match status" value="1"/>
</dbReference>
<organism evidence="2 3">
    <name type="scientific">Novilysobacter selenitireducens</name>
    <dbReference type="NCBI Taxonomy" id="2872639"/>
    <lineage>
        <taxon>Bacteria</taxon>
        <taxon>Pseudomonadati</taxon>
        <taxon>Pseudomonadota</taxon>
        <taxon>Gammaproteobacteria</taxon>
        <taxon>Lysobacterales</taxon>
        <taxon>Lysobacteraceae</taxon>
        <taxon>Novilysobacter</taxon>
    </lineage>
</organism>
<sequence>MKNRSNRPPVLVWVMLVLVVGLLAGGCAWRIVESGRADTLPGIALAVLGAALPVAIALAAVLLASRKRRGRRD</sequence>
<evidence type="ECO:0000256" key="1">
    <source>
        <dbReference type="SAM" id="Phobius"/>
    </source>
</evidence>
<proteinExistence type="predicted"/>
<evidence type="ECO:0000313" key="3">
    <source>
        <dbReference type="Proteomes" id="UP001430954"/>
    </source>
</evidence>
<name>A0ABS7T3J4_9GAMM</name>
<dbReference type="EMBL" id="JAINZW010000001">
    <property type="protein sequence ID" value="MBZ4038450.1"/>
    <property type="molecule type" value="Genomic_DNA"/>
</dbReference>
<comment type="caution">
    <text evidence="2">The sequence shown here is derived from an EMBL/GenBank/DDBJ whole genome shotgun (WGS) entry which is preliminary data.</text>
</comment>
<reference evidence="2 3" key="1">
    <citation type="submission" date="2021-09" db="EMBL/GenBank/DDBJ databases">
        <title>Lysobacter sp. 13A isolated from the river sediment.</title>
        <authorList>
            <person name="Liu H."/>
            <person name="Li S."/>
            <person name="Mao S."/>
        </authorList>
    </citation>
    <scope>NUCLEOTIDE SEQUENCE [LARGE SCALE GENOMIC DNA]</scope>
    <source>
        <strain evidence="2 3">13A</strain>
    </source>
</reference>
<gene>
    <name evidence="2" type="ORF">K6753_02715</name>
</gene>
<keyword evidence="1" id="KW-0472">Membrane</keyword>
<accession>A0ABS7T3J4</accession>
<dbReference type="Proteomes" id="UP001430954">
    <property type="component" value="Unassembled WGS sequence"/>
</dbReference>
<feature type="transmembrane region" description="Helical" evidence="1">
    <location>
        <begin position="12"/>
        <end position="31"/>
    </location>
</feature>
<protein>
    <submittedName>
        <fullName evidence="2">Uncharacterized protein</fullName>
    </submittedName>
</protein>
<feature type="transmembrane region" description="Helical" evidence="1">
    <location>
        <begin position="43"/>
        <end position="64"/>
    </location>
</feature>
<keyword evidence="3" id="KW-1185">Reference proteome</keyword>
<dbReference type="RefSeq" id="WP_223674635.1">
    <property type="nucleotide sequence ID" value="NZ_JAINZW010000001.1"/>
</dbReference>
<evidence type="ECO:0000313" key="2">
    <source>
        <dbReference type="EMBL" id="MBZ4038450.1"/>
    </source>
</evidence>
<keyword evidence="1" id="KW-0812">Transmembrane</keyword>
<keyword evidence="1" id="KW-1133">Transmembrane helix</keyword>